<protein>
    <submittedName>
        <fullName evidence="2">Cyclosporin A-binding protein</fullName>
    </submittedName>
</protein>
<reference evidence="2" key="1">
    <citation type="journal article" date="2009" name="Genetics">
        <title>Multilocus patterns of nucleotide diversity and divergence reveal positive selection at candidate genes related to cold hardiness in coastal Douglas Fir (Pseudotsuga menziesii var. menziesii).</title>
        <authorList>
            <person name="Eckert A.J."/>
            <person name="Wegrzyn J.L."/>
            <person name="Pande B."/>
            <person name="Jermstad K.D."/>
            <person name="Lee J.M."/>
            <person name="Liechty J.D."/>
            <person name="Tearse B.R."/>
            <person name="Krutovsky K.V."/>
            <person name="Neale D.B."/>
        </authorList>
    </citation>
    <scope>NUCLEOTIDE SEQUENCE</scope>
</reference>
<evidence type="ECO:0000256" key="1">
    <source>
        <dbReference type="SAM" id="MobiDB-lite"/>
    </source>
</evidence>
<accession>C6FBE5</accession>
<evidence type="ECO:0000313" key="2">
    <source>
        <dbReference type="EMBL" id="ACH60700.1"/>
    </source>
</evidence>
<dbReference type="InterPro" id="IPR029000">
    <property type="entry name" value="Cyclophilin-like_dom_sf"/>
</dbReference>
<dbReference type="AlphaFoldDB" id="C6FBE5"/>
<feature type="region of interest" description="Disordered" evidence="1">
    <location>
        <begin position="18"/>
        <end position="37"/>
    </location>
</feature>
<dbReference type="Gene3D" id="2.40.100.10">
    <property type="entry name" value="Cyclophilin-like"/>
    <property type="match status" value="1"/>
</dbReference>
<dbReference type="EMBL" id="EU866428">
    <property type="protein sequence ID" value="ACH60700.1"/>
    <property type="molecule type" value="Genomic_DNA"/>
</dbReference>
<feature type="non-terminal residue" evidence="2">
    <location>
        <position position="1"/>
    </location>
</feature>
<organism evidence="2">
    <name type="scientific">Pseudotsuga macrocarpa</name>
    <dbReference type="NCBI Taxonomy" id="71406"/>
    <lineage>
        <taxon>Eukaryota</taxon>
        <taxon>Viridiplantae</taxon>
        <taxon>Streptophyta</taxon>
        <taxon>Embryophyta</taxon>
        <taxon>Tracheophyta</taxon>
        <taxon>Spermatophyta</taxon>
        <taxon>Pinopsida</taxon>
        <taxon>Pinidae</taxon>
        <taxon>Conifers I</taxon>
        <taxon>Pinales</taxon>
        <taxon>Pinaceae</taxon>
        <taxon>Pseudotsuga</taxon>
    </lineage>
</organism>
<dbReference type="SUPFAM" id="SSF50891">
    <property type="entry name" value="Cyclophilin-like"/>
    <property type="match status" value="1"/>
</dbReference>
<name>C6FBE5_9CONI</name>
<proteinExistence type="predicted"/>
<sequence length="37" mass="3831">FGQVVEGLDVVSEIRKFGSGSGRTSKPVPIPDCGQLA</sequence>